<dbReference type="PANTHER" id="PTHR31072">
    <property type="entry name" value="TRANSCRIPTION FACTOR TCP4-RELATED"/>
    <property type="match status" value="1"/>
</dbReference>
<evidence type="ECO:0000259" key="7">
    <source>
        <dbReference type="PROSITE" id="PS51369"/>
    </source>
</evidence>
<reference evidence="9 10" key="1">
    <citation type="submission" date="2020-08" db="EMBL/GenBank/DDBJ databases">
        <title>Plant Genome Project.</title>
        <authorList>
            <person name="Zhang R.-G."/>
        </authorList>
    </citation>
    <scope>NUCLEOTIDE SEQUENCE [LARGE SCALE GENOMIC DNA]</scope>
    <source>
        <tissue evidence="9">Rhizome</tissue>
    </source>
</reference>
<feature type="region of interest" description="Disordered" evidence="6">
    <location>
        <begin position="147"/>
        <end position="180"/>
    </location>
</feature>
<keyword evidence="5" id="KW-0539">Nucleus</keyword>
<dbReference type="PROSITE" id="PS51370">
    <property type="entry name" value="R"/>
    <property type="match status" value="1"/>
</dbReference>
<feature type="region of interest" description="Disordered" evidence="6">
    <location>
        <begin position="43"/>
        <end position="65"/>
    </location>
</feature>
<dbReference type="GO" id="GO:0043565">
    <property type="term" value="F:sequence-specific DNA binding"/>
    <property type="evidence" value="ECO:0007669"/>
    <property type="project" value="TreeGrafter"/>
</dbReference>
<accession>A0A8J5GMJ3</accession>
<evidence type="ECO:0000313" key="9">
    <source>
        <dbReference type="EMBL" id="KAG6508307.1"/>
    </source>
</evidence>
<dbReference type="GO" id="GO:0003700">
    <property type="term" value="F:DNA-binding transcription factor activity"/>
    <property type="evidence" value="ECO:0007669"/>
    <property type="project" value="InterPro"/>
</dbReference>
<keyword evidence="10" id="KW-1185">Reference proteome</keyword>
<organism evidence="9 10">
    <name type="scientific">Zingiber officinale</name>
    <name type="common">Ginger</name>
    <name type="synonym">Amomum zingiber</name>
    <dbReference type="NCBI Taxonomy" id="94328"/>
    <lineage>
        <taxon>Eukaryota</taxon>
        <taxon>Viridiplantae</taxon>
        <taxon>Streptophyta</taxon>
        <taxon>Embryophyta</taxon>
        <taxon>Tracheophyta</taxon>
        <taxon>Spermatophyta</taxon>
        <taxon>Magnoliopsida</taxon>
        <taxon>Liliopsida</taxon>
        <taxon>Zingiberales</taxon>
        <taxon>Zingiberaceae</taxon>
        <taxon>Zingiber</taxon>
    </lineage>
</organism>
<comment type="caution">
    <text evidence="9">The sequence shown here is derived from an EMBL/GenBank/DDBJ whole genome shotgun (WGS) entry which is preliminary data.</text>
</comment>
<dbReference type="InterPro" id="IPR017887">
    <property type="entry name" value="TF_TCP_subgr"/>
</dbReference>
<gene>
    <name evidence="9" type="ORF">ZIOFF_033681</name>
</gene>
<dbReference type="AlphaFoldDB" id="A0A8J5GMJ3"/>
<feature type="domain" description="R" evidence="8">
    <location>
        <begin position="290"/>
        <end position="307"/>
    </location>
</feature>
<evidence type="ECO:0000256" key="2">
    <source>
        <dbReference type="ARBA" id="ARBA00023015"/>
    </source>
</evidence>
<evidence type="ECO:0000256" key="5">
    <source>
        <dbReference type="ARBA" id="ARBA00023242"/>
    </source>
</evidence>
<feature type="region of interest" description="Disordered" evidence="6">
    <location>
        <begin position="232"/>
        <end position="307"/>
    </location>
</feature>
<keyword evidence="4" id="KW-0804">Transcription</keyword>
<dbReference type="GO" id="GO:0005634">
    <property type="term" value="C:nucleus"/>
    <property type="evidence" value="ECO:0007669"/>
    <property type="project" value="UniProtKB-SubCell"/>
</dbReference>
<dbReference type="InterPro" id="IPR017888">
    <property type="entry name" value="CYC/TB1_R_domain"/>
</dbReference>
<feature type="compositionally biased region" description="Polar residues" evidence="6">
    <location>
        <begin position="232"/>
        <end position="250"/>
    </location>
</feature>
<sequence>MVKPEEIISKLMEVLTEMDLRSSEAAGDRGRKTQQWRGRWCRASTGPGAILPPQTSMGGEDKDKRQMRKWELQRVHARARARATWDGYDLRPFAQSEDVGSMKLGEGRHTVPAFYGTTAAGFDGRIVFGSAAVANASASVLPAAAAAAGAEGSRRSGDKRSVQKGTRKGRHSKICTAKGPRDRRMRLSIDVARNFFRLQDMLGFDKASKTVQWLLTMSKAAIKELAFVSSSKNGTCSGNQSLRSTGSSTALPRDDASGSRKATKSSSKTKSKKEAIKPAKKTELHSAQAKELRAKARERARERTSVKRRMLSSSFPIALDPTRVDVSSFDLKTLLDQFADQEVQGDLRVPPPNHSSEEGPIFGNGPATMAEMNFASYIFEEQWEMETLSLYSRS</sequence>
<name>A0A8J5GMJ3_ZINOF</name>
<evidence type="ECO:0000259" key="8">
    <source>
        <dbReference type="PROSITE" id="PS51370"/>
    </source>
</evidence>
<feature type="compositionally biased region" description="Basic and acidic residues" evidence="6">
    <location>
        <begin position="152"/>
        <end position="161"/>
    </location>
</feature>
<evidence type="ECO:0000313" key="10">
    <source>
        <dbReference type="Proteomes" id="UP000734854"/>
    </source>
</evidence>
<dbReference type="Pfam" id="PF03634">
    <property type="entry name" value="TCP"/>
    <property type="match status" value="1"/>
</dbReference>
<evidence type="ECO:0000256" key="4">
    <source>
        <dbReference type="ARBA" id="ARBA00023163"/>
    </source>
</evidence>
<keyword evidence="3" id="KW-0238">DNA-binding</keyword>
<protein>
    <submittedName>
        <fullName evidence="9">Uncharacterized protein</fullName>
    </submittedName>
</protein>
<evidence type="ECO:0000256" key="3">
    <source>
        <dbReference type="ARBA" id="ARBA00023125"/>
    </source>
</evidence>
<evidence type="ECO:0000256" key="6">
    <source>
        <dbReference type="SAM" id="MobiDB-lite"/>
    </source>
</evidence>
<evidence type="ECO:0000256" key="1">
    <source>
        <dbReference type="ARBA" id="ARBA00004123"/>
    </source>
</evidence>
<dbReference type="EMBL" id="JACMSC010000009">
    <property type="protein sequence ID" value="KAG6508307.1"/>
    <property type="molecule type" value="Genomic_DNA"/>
</dbReference>
<feature type="domain" description="TCP" evidence="7">
    <location>
        <begin position="167"/>
        <end position="225"/>
    </location>
</feature>
<dbReference type="PANTHER" id="PTHR31072:SF226">
    <property type="entry name" value="TRANSCRIPTION FACTOR TCP18"/>
    <property type="match status" value="1"/>
</dbReference>
<dbReference type="InterPro" id="IPR005333">
    <property type="entry name" value="Transcription_factor_TCP"/>
</dbReference>
<dbReference type="GO" id="GO:2000032">
    <property type="term" value="P:regulation of secondary shoot formation"/>
    <property type="evidence" value="ECO:0007669"/>
    <property type="project" value="TreeGrafter"/>
</dbReference>
<keyword evidence="2" id="KW-0805">Transcription regulation</keyword>
<proteinExistence type="predicted"/>
<feature type="compositionally biased region" description="Basic and acidic residues" evidence="6">
    <location>
        <begin position="272"/>
        <end position="305"/>
    </location>
</feature>
<feature type="compositionally biased region" description="Basic residues" evidence="6">
    <location>
        <begin position="261"/>
        <end position="271"/>
    </location>
</feature>
<dbReference type="PROSITE" id="PS51369">
    <property type="entry name" value="TCP"/>
    <property type="match status" value="1"/>
</dbReference>
<dbReference type="Proteomes" id="UP000734854">
    <property type="component" value="Unassembled WGS sequence"/>
</dbReference>
<comment type="subcellular location">
    <subcellularLocation>
        <location evidence="1">Nucleus</location>
    </subcellularLocation>
</comment>